<feature type="compositionally biased region" description="Low complexity" evidence="1">
    <location>
        <begin position="83"/>
        <end position="113"/>
    </location>
</feature>
<feature type="compositionally biased region" description="Basic and acidic residues" evidence="1">
    <location>
        <begin position="160"/>
        <end position="172"/>
    </location>
</feature>
<dbReference type="AlphaFoldDB" id="A0AAV7UDG8"/>
<dbReference type="Proteomes" id="UP001066276">
    <property type="component" value="Chromosome 3_1"/>
</dbReference>
<gene>
    <name evidence="2" type="ORF">NDU88_003722</name>
</gene>
<evidence type="ECO:0000313" key="3">
    <source>
        <dbReference type="Proteomes" id="UP001066276"/>
    </source>
</evidence>
<comment type="caution">
    <text evidence="2">The sequence shown here is derived from an EMBL/GenBank/DDBJ whole genome shotgun (WGS) entry which is preliminary data.</text>
</comment>
<dbReference type="EMBL" id="JANPWB010000005">
    <property type="protein sequence ID" value="KAJ1186942.1"/>
    <property type="molecule type" value="Genomic_DNA"/>
</dbReference>
<feature type="compositionally biased region" description="Low complexity" evidence="1">
    <location>
        <begin position="26"/>
        <end position="40"/>
    </location>
</feature>
<accession>A0AAV7UDG8</accession>
<feature type="region of interest" description="Disordered" evidence="1">
    <location>
        <begin position="1"/>
        <end position="172"/>
    </location>
</feature>
<organism evidence="2 3">
    <name type="scientific">Pleurodeles waltl</name>
    <name type="common">Iberian ribbed newt</name>
    <dbReference type="NCBI Taxonomy" id="8319"/>
    <lineage>
        <taxon>Eukaryota</taxon>
        <taxon>Metazoa</taxon>
        <taxon>Chordata</taxon>
        <taxon>Craniata</taxon>
        <taxon>Vertebrata</taxon>
        <taxon>Euteleostomi</taxon>
        <taxon>Amphibia</taxon>
        <taxon>Batrachia</taxon>
        <taxon>Caudata</taxon>
        <taxon>Salamandroidea</taxon>
        <taxon>Salamandridae</taxon>
        <taxon>Pleurodelinae</taxon>
        <taxon>Pleurodeles</taxon>
    </lineage>
</organism>
<name>A0AAV7UDG8_PLEWA</name>
<reference evidence="2" key="1">
    <citation type="journal article" date="2022" name="bioRxiv">
        <title>Sequencing and chromosome-scale assembly of the giantPleurodeles waltlgenome.</title>
        <authorList>
            <person name="Brown T."/>
            <person name="Elewa A."/>
            <person name="Iarovenko S."/>
            <person name="Subramanian E."/>
            <person name="Araus A.J."/>
            <person name="Petzold A."/>
            <person name="Susuki M."/>
            <person name="Suzuki K.-i.T."/>
            <person name="Hayashi T."/>
            <person name="Toyoda A."/>
            <person name="Oliveira C."/>
            <person name="Osipova E."/>
            <person name="Leigh N.D."/>
            <person name="Simon A."/>
            <person name="Yun M.H."/>
        </authorList>
    </citation>
    <scope>NUCLEOTIDE SEQUENCE</scope>
    <source>
        <strain evidence="2">20211129_DDA</strain>
        <tissue evidence="2">Liver</tissue>
    </source>
</reference>
<protein>
    <submittedName>
        <fullName evidence="2">Uncharacterized protein</fullName>
    </submittedName>
</protein>
<keyword evidence="3" id="KW-1185">Reference proteome</keyword>
<proteinExistence type="predicted"/>
<sequence length="172" mass="18411">MCLSPRQRPPHAQPIRAQATGDQPAVSRGSTTVPSRSPPRGSRRSRQPAGPGWVTGYRCDRGPPSSAAPGTPEGPAPVEQLLPGRRAAPTSAPAARPPGRGSPRSPAPSGLPRDLPVKRRALKAQGRSRPEAPGNRLTSRGRWCCHRGPPAPPRRSMGRRPREDDHRLGLWS</sequence>
<evidence type="ECO:0000313" key="2">
    <source>
        <dbReference type="EMBL" id="KAJ1186942.1"/>
    </source>
</evidence>
<evidence type="ECO:0000256" key="1">
    <source>
        <dbReference type="SAM" id="MobiDB-lite"/>
    </source>
</evidence>